<dbReference type="Proteomes" id="UP001501671">
    <property type="component" value="Unassembled WGS sequence"/>
</dbReference>
<evidence type="ECO:0008006" key="3">
    <source>
        <dbReference type="Google" id="ProtNLM"/>
    </source>
</evidence>
<dbReference type="EMBL" id="BAABFO010000025">
    <property type="protein sequence ID" value="GAA4340413.1"/>
    <property type="molecule type" value="Genomic_DNA"/>
</dbReference>
<protein>
    <recommendedName>
        <fullName evidence="3">DUF934 domain-containing protein</fullName>
    </recommendedName>
</protein>
<sequence length="130" mass="14530">MPLSTWLEAKDTLRARRHPVGILFGPDDDPRELAEDGKFDVDGVALIAVDFPVYTDGRGYSIAQVLRTRLGWRGELRAVGDVMIDTIHYQARCGFDSFLLKPGHDPQLGLQAFQLFTAHYQKTYPKPAAA</sequence>
<name>A0ABP8HK33_9BURK</name>
<comment type="caution">
    <text evidence="1">The sequence shown here is derived from an EMBL/GenBank/DDBJ whole genome shotgun (WGS) entry which is preliminary data.</text>
</comment>
<evidence type="ECO:0000313" key="1">
    <source>
        <dbReference type="EMBL" id="GAA4340413.1"/>
    </source>
</evidence>
<organism evidence="1 2">
    <name type="scientific">Pigmentiphaga soli</name>
    <dbReference type="NCBI Taxonomy" id="1007095"/>
    <lineage>
        <taxon>Bacteria</taxon>
        <taxon>Pseudomonadati</taxon>
        <taxon>Pseudomonadota</taxon>
        <taxon>Betaproteobacteria</taxon>
        <taxon>Burkholderiales</taxon>
        <taxon>Alcaligenaceae</taxon>
        <taxon>Pigmentiphaga</taxon>
    </lineage>
</organism>
<proteinExistence type="predicted"/>
<evidence type="ECO:0000313" key="2">
    <source>
        <dbReference type="Proteomes" id="UP001501671"/>
    </source>
</evidence>
<accession>A0ABP8HK33</accession>
<dbReference type="InterPro" id="IPR008318">
    <property type="entry name" value="UCP030820"/>
</dbReference>
<dbReference type="Pfam" id="PF06073">
    <property type="entry name" value="DUF934"/>
    <property type="match status" value="1"/>
</dbReference>
<reference evidence="2" key="1">
    <citation type="journal article" date="2019" name="Int. J. Syst. Evol. Microbiol.">
        <title>The Global Catalogue of Microorganisms (GCM) 10K type strain sequencing project: providing services to taxonomists for standard genome sequencing and annotation.</title>
        <authorList>
            <consortium name="The Broad Institute Genomics Platform"/>
            <consortium name="The Broad Institute Genome Sequencing Center for Infectious Disease"/>
            <person name="Wu L."/>
            <person name="Ma J."/>
        </authorList>
    </citation>
    <scope>NUCLEOTIDE SEQUENCE [LARGE SCALE GENOMIC DNA]</scope>
    <source>
        <strain evidence="2">JCM 17666</strain>
    </source>
</reference>
<dbReference type="PIRSF" id="PIRSF030820">
    <property type="entry name" value="UCP030820"/>
    <property type="match status" value="1"/>
</dbReference>
<gene>
    <name evidence="1" type="ORF">GCM10023144_40070</name>
</gene>
<keyword evidence="2" id="KW-1185">Reference proteome</keyword>